<evidence type="ECO:0000256" key="2">
    <source>
        <dbReference type="SAM" id="Coils"/>
    </source>
</evidence>
<dbReference type="InterPro" id="IPR008040">
    <property type="entry name" value="Hydant_A_N"/>
</dbReference>
<dbReference type="InterPro" id="IPR045079">
    <property type="entry name" value="Oxoprolinase-like"/>
</dbReference>
<accession>A0A4P7BW57</accession>
<dbReference type="OrthoDB" id="9768323at2"/>
<dbReference type="AlphaFoldDB" id="A0A4P7BW57"/>
<evidence type="ECO:0000259" key="3">
    <source>
        <dbReference type="Pfam" id="PF01968"/>
    </source>
</evidence>
<dbReference type="InterPro" id="IPR049517">
    <property type="entry name" value="ACX-like_C"/>
</dbReference>
<dbReference type="Pfam" id="PF19278">
    <property type="entry name" value="Hydant_A_C"/>
    <property type="match status" value="1"/>
</dbReference>
<dbReference type="RefSeq" id="WP_134357254.1">
    <property type="nucleotide sequence ID" value="NZ_CP038033.1"/>
</dbReference>
<dbReference type="KEGG" id="nwr:E3U44_06370"/>
<sequence>MKQVQARRGWQFWIDRGGTFTDIVAKAPDNTIQTHKLLSENPSHYRDAALQGIRNLLGLGPQDPIPAESIDSVKMGTTVATNALLERQGEPTVLVTTRGFGDALRIGYQNRPQLFALHIKLPQMLYQQVIEVDERYSAGGEVLQPLNPDTVRQQLQGCYDKGLRSVAIVFMHAYRYPQHEQAVAQIARGIGFTQISVSSEVSPLMKLVSRGDTTLVDAYLSPILRRYVDHVAAELGNIRLLFMQSNGGLSEAHCFQGKDAILSGPAGGIVGMARTSELADFHQVIGFDMGGTSTDVSHYAGEYERAFETEVAGVRIRAPMMQIHTVAAGGGSILHFDGARYRVGPDSAGAQPGPACYRKGGPLTVTDCNVMLGKLQPEFFPKVFGTHAKQPLDKAIVQEKFTALAAEIKATTGDDRTPLQVAEGFLAVAVENMANAIKHISIQRGYNVSEYGLCCLGSAAGQHACLVADALGIKRVLIHPYAGLLSAYGMGLADLRLLREKAVEAPLSEELMPALAATFDKLMAEGEQEMLAQGVAQEDISSVRRLHVRYQGTDTSLLVNFGHPAEIAAEFLGAYKQAFGFLMPEKQLIVESAQIEVIGSTPLLSDAAQVKSPPPRQGAVPIIATVTATLEGKTQETPVYPREAMQPHDRISAPAIIIETNSTTIVEPGWEAELTSRRDLILTRVIPLPKQLDIGIQADPVMLEIFNNLFISIADQMGAVLEKTASSVNIKERLDFSCAIFDQQGDLVANALHIPVHLGSMSASIKAVIRHHREHISPGDVFMLNTPYNGGTHLPDVTVVKPVFDKSGTQLLFYVAARGHHGDIGGITPGSMPPYSQAIDQEGVIIDNVKLLEGGRFLEQEIVTLLSSGPYPARNIQQNLADLKAQVAACEKGVQELRRMIEHFGLEVVQAYMGHVQDNAEAAVRHVLETLKDGSFTYPMDDGSKIKVSIRIERPSPQEGIQAIIDFSGTSPQHSGNFNAPAAVTMAAVIYVFRCLVKADIPLNGGIFKPLKIVIPEHSLLNPCYPAAVAAGNVETSQYIVDALLGAMGVMAASQGTCNNFTFGNEQYQYYETICGGAGAGPNFKGADAVHTHITNTRLTDPEILEWRFPVLLESFEIRKGSAGNGRYRGGNGTVRRLRFLEPMAAAIISSHRKIPPFGMAGGQPGQVGRNWIERADGSVVELSSCGQTQMGRGDIFIIETPGGGGFGIPSGFGIPLYASGAKSNG</sequence>
<feature type="domain" description="Hydantoinase/oxoprolinase N-terminal" evidence="5">
    <location>
        <begin position="12"/>
        <end position="190"/>
    </location>
</feature>
<dbReference type="Pfam" id="PF02538">
    <property type="entry name" value="Hydantoinase_B"/>
    <property type="match status" value="1"/>
</dbReference>
<name>A0A4P7BW57_9GAMM</name>
<keyword evidence="2" id="KW-0175">Coiled coil</keyword>
<feature type="domain" description="Hydantoinase A/oxoprolinase" evidence="3">
    <location>
        <begin position="210"/>
        <end position="496"/>
    </location>
</feature>
<dbReference type="Pfam" id="PF01968">
    <property type="entry name" value="Hydantoinase_A"/>
    <property type="match status" value="1"/>
</dbReference>
<feature type="coiled-coil region" evidence="2">
    <location>
        <begin position="873"/>
        <end position="900"/>
    </location>
</feature>
<evidence type="ECO:0000259" key="6">
    <source>
        <dbReference type="Pfam" id="PF19278"/>
    </source>
</evidence>
<evidence type="ECO:0000313" key="7">
    <source>
        <dbReference type="EMBL" id="QBQ54171.1"/>
    </source>
</evidence>
<dbReference type="Pfam" id="PF05378">
    <property type="entry name" value="Hydant_A_N"/>
    <property type="match status" value="1"/>
</dbReference>
<dbReference type="EMBL" id="CP038033">
    <property type="protein sequence ID" value="QBQ54171.1"/>
    <property type="molecule type" value="Genomic_DNA"/>
</dbReference>
<proteinExistence type="inferred from homology"/>
<feature type="domain" description="Hydantoinase B/oxoprolinase" evidence="4">
    <location>
        <begin position="699"/>
        <end position="1210"/>
    </location>
</feature>
<reference evidence="7 8" key="1">
    <citation type="submission" date="2019-03" db="EMBL/GenBank/DDBJ databases">
        <title>The genome sequence of Nitrosococcus wardiae strain D1FHST reveals the archetypal metabolic capacity of ammonia-oxidizing Gammaproteobacteria.</title>
        <authorList>
            <person name="Wang L."/>
            <person name="Lim C.K."/>
            <person name="Hanson T.E."/>
            <person name="Dang H."/>
            <person name="Klotz M.G."/>
        </authorList>
    </citation>
    <scope>NUCLEOTIDE SEQUENCE [LARGE SCALE GENOMIC DNA]</scope>
    <source>
        <strain evidence="7 8">D1FHS</strain>
    </source>
</reference>
<dbReference type="GO" id="GO:0017168">
    <property type="term" value="F:5-oxoprolinase (ATP-hydrolyzing) activity"/>
    <property type="evidence" value="ECO:0007669"/>
    <property type="project" value="TreeGrafter"/>
</dbReference>
<dbReference type="GO" id="GO:0006749">
    <property type="term" value="P:glutathione metabolic process"/>
    <property type="evidence" value="ECO:0007669"/>
    <property type="project" value="TreeGrafter"/>
</dbReference>
<organism evidence="7 8">
    <name type="scientific">Nitrosococcus wardiae</name>
    <dbReference type="NCBI Taxonomy" id="1814290"/>
    <lineage>
        <taxon>Bacteria</taxon>
        <taxon>Pseudomonadati</taxon>
        <taxon>Pseudomonadota</taxon>
        <taxon>Gammaproteobacteria</taxon>
        <taxon>Chromatiales</taxon>
        <taxon>Chromatiaceae</taxon>
        <taxon>Nitrosococcus</taxon>
    </lineage>
</organism>
<evidence type="ECO:0000313" key="8">
    <source>
        <dbReference type="Proteomes" id="UP000294325"/>
    </source>
</evidence>
<dbReference type="Proteomes" id="UP000294325">
    <property type="component" value="Chromosome"/>
</dbReference>
<feature type="domain" description="Acetophenone carboxylase-like C-terminal" evidence="6">
    <location>
        <begin position="513"/>
        <end position="678"/>
    </location>
</feature>
<comment type="similarity">
    <text evidence="1">Belongs to the oxoprolinase family.</text>
</comment>
<dbReference type="InterPro" id="IPR003692">
    <property type="entry name" value="Hydantoinase_B"/>
</dbReference>
<evidence type="ECO:0000259" key="4">
    <source>
        <dbReference type="Pfam" id="PF02538"/>
    </source>
</evidence>
<keyword evidence="8" id="KW-1185">Reference proteome</keyword>
<dbReference type="PANTHER" id="PTHR11365">
    <property type="entry name" value="5-OXOPROLINASE RELATED"/>
    <property type="match status" value="1"/>
</dbReference>
<dbReference type="InterPro" id="IPR002821">
    <property type="entry name" value="Hydantoinase_A"/>
</dbReference>
<dbReference type="GO" id="GO:0005829">
    <property type="term" value="C:cytosol"/>
    <property type="evidence" value="ECO:0007669"/>
    <property type="project" value="TreeGrafter"/>
</dbReference>
<dbReference type="PANTHER" id="PTHR11365:SF23">
    <property type="entry name" value="HYPOTHETICAL 5-OXOPROLINASE (EUROFUNG)-RELATED"/>
    <property type="match status" value="1"/>
</dbReference>
<gene>
    <name evidence="7" type="ORF">E3U44_06370</name>
</gene>
<evidence type="ECO:0000256" key="1">
    <source>
        <dbReference type="ARBA" id="ARBA00010403"/>
    </source>
</evidence>
<protein>
    <submittedName>
        <fullName evidence="7">5-oxoprolinase</fullName>
    </submittedName>
</protein>
<evidence type="ECO:0000259" key="5">
    <source>
        <dbReference type="Pfam" id="PF05378"/>
    </source>
</evidence>